<gene>
    <name evidence="1" type="ORF">CAE01nite_22350</name>
</gene>
<protein>
    <submittedName>
        <fullName evidence="1">Uncharacterized protein</fullName>
    </submittedName>
</protein>
<dbReference type="RefSeq" id="WP_146904262.1">
    <property type="nucleotide sequence ID" value="NZ_BAAARM010000004.1"/>
</dbReference>
<name>A0A512DE53_9CELL</name>
<proteinExistence type="predicted"/>
<dbReference type="OrthoDB" id="5244255at2"/>
<evidence type="ECO:0000313" key="1">
    <source>
        <dbReference type="EMBL" id="GEO34510.1"/>
    </source>
</evidence>
<organism evidence="1 2">
    <name type="scientific">Cellulomonas aerilata</name>
    <dbReference type="NCBI Taxonomy" id="515326"/>
    <lineage>
        <taxon>Bacteria</taxon>
        <taxon>Bacillati</taxon>
        <taxon>Actinomycetota</taxon>
        <taxon>Actinomycetes</taxon>
        <taxon>Micrococcales</taxon>
        <taxon>Cellulomonadaceae</taxon>
        <taxon>Cellulomonas</taxon>
    </lineage>
</organism>
<dbReference type="Proteomes" id="UP000321181">
    <property type="component" value="Unassembled WGS sequence"/>
</dbReference>
<accession>A0A512DE53</accession>
<dbReference type="AlphaFoldDB" id="A0A512DE53"/>
<comment type="caution">
    <text evidence="1">The sequence shown here is derived from an EMBL/GenBank/DDBJ whole genome shotgun (WGS) entry which is preliminary data.</text>
</comment>
<reference evidence="1 2" key="1">
    <citation type="submission" date="2019-07" db="EMBL/GenBank/DDBJ databases">
        <title>Whole genome shotgun sequence of Cellulomonas aerilata NBRC 106308.</title>
        <authorList>
            <person name="Hosoyama A."/>
            <person name="Uohara A."/>
            <person name="Ohji S."/>
            <person name="Ichikawa N."/>
        </authorList>
    </citation>
    <scope>NUCLEOTIDE SEQUENCE [LARGE SCALE GENOMIC DNA]</scope>
    <source>
        <strain evidence="1 2">NBRC 106308</strain>
    </source>
</reference>
<dbReference type="EMBL" id="BJYY01000014">
    <property type="protein sequence ID" value="GEO34510.1"/>
    <property type="molecule type" value="Genomic_DNA"/>
</dbReference>
<keyword evidence="2" id="KW-1185">Reference proteome</keyword>
<evidence type="ECO:0000313" key="2">
    <source>
        <dbReference type="Proteomes" id="UP000321181"/>
    </source>
</evidence>
<sequence>MSADLLTSPLPGAKDVRDLLEGMLGREVDVRTGGAMVNPGAEGGAQIGAYVDKLGALRALVVADLPLAARAGAAIALVPAGGADVAIEESRLSQALFENAYEVLNVMASLFNVGDAPHVKLDGCWAPGEAVPADVAQWVLSYVRRLDLDVDVKGYGPGKLSVLAL</sequence>